<dbReference type="AlphaFoldDB" id="A0A1F5SGF9"/>
<accession>A0A1F5SGF9</accession>
<proteinExistence type="predicted"/>
<comment type="caution">
    <text evidence="2">The sequence shown here is derived from an EMBL/GenBank/DDBJ whole genome shotgun (WGS) entry which is preliminary data.</text>
</comment>
<dbReference type="STRING" id="1797994.A2227_01235"/>
<protein>
    <submittedName>
        <fullName evidence="2">Uncharacterized protein</fullName>
    </submittedName>
</protein>
<organism evidence="2 3">
    <name type="scientific">Candidatus Falkowbacteria bacterium RIFOXYA2_FULL_47_19</name>
    <dbReference type="NCBI Taxonomy" id="1797994"/>
    <lineage>
        <taxon>Bacteria</taxon>
        <taxon>Candidatus Falkowiibacteriota</taxon>
    </lineage>
</organism>
<dbReference type="Proteomes" id="UP000178367">
    <property type="component" value="Unassembled WGS sequence"/>
</dbReference>
<feature type="coiled-coil region" evidence="1">
    <location>
        <begin position="140"/>
        <end position="167"/>
    </location>
</feature>
<keyword evidence="1" id="KW-0175">Coiled coil</keyword>
<name>A0A1F5SGF9_9BACT</name>
<sequence>MVKNKFEERKLEISDEEKIKAAIANATDELANLILKKQFFHNNLLDRFMDLNDNRLHQGIKDIFIKMENSLAGLDEETIKDQEELRWRVFKLAKKQAIESYISKKGEFPADNLIEDYIGYLAEEIAAMVVEKSESIGDIMEQGELIRQALKEKLHNLQKNGINLNKLGGRISEQAEECIKEQN</sequence>
<evidence type="ECO:0000313" key="2">
    <source>
        <dbReference type="EMBL" id="OGF25807.1"/>
    </source>
</evidence>
<gene>
    <name evidence="2" type="ORF">A2227_01235</name>
</gene>
<reference evidence="2 3" key="1">
    <citation type="journal article" date="2016" name="Nat. Commun.">
        <title>Thousands of microbial genomes shed light on interconnected biogeochemical processes in an aquifer system.</title>
        <authorList>
            <person name="Anantharaman K."/>
            <person name="Brown C.T."/>
            <person name="Hug L.A."/>
            <person name="Sharon I."/>
            <person name="Castelle C.J."/>
            <person name="Probst A.J."/>
            <person name="Thomas B.C."/>
            <person name="Singh A."/>
            <person name="Wilkins M.J."/>
            <person name="Karaoz U."/>
            <person name="Brodie E.L."/>
            <person name="Williams K.H."/>
            <person name="Hubbard S.S."/>
            <person name="Banfield J.F."/>
        </authorList>
    </citation>
    <scope>NUCLEOTIDE SEQUENCE [LARGE SCALE GENOMIC DNA]</scope>
</reference>
<evidence type="ECO:0000256" key="1">
    <source>
        <dbReference type="SAM" id="Coils"/>
    </source>
</evidence>
<dbReference type="EMBL" id="MFGB01000020">
    <property type="protein sequence ID" value="OGF25807.1"/>
    <property type="molecule type" value="Genomic_DNA"/>
</dbReference>
<evidence type="ECO:0000313" key="3">
    <source>
        <dbReference type="Proteomes" id="UP000178367"/>
    </source>
</evidence>